<protein>
    <submittedName>
        <fullName evidence="3">Uncharacterized protein</fullName>
    </submittedName>
</protein>
<evidence type="ECO:0000313" key="3">
    <source>
        <dbReference type="EMBL" id="MDT0331783.1"/>
    </source>
</evidence>
<comment type="caution">
    <text evidence="3">The sequence shown here is derived from an EMBL/GenBank/DDBJ whole genome shotgun (WGS) entry which is preliminary data.</text>
</comment>
<sequence>MNQYPSPGPGDPWQQPRQDPSTGWNPAPEYGALEPYGSPGGGYVPAPTGPTAGSVEEPLLSTIGDIAITRNTVITPGGRFPIRGTVWTVTDMSRTETDIPVWAIIVAILFIWTCLLSLLFLLVKDRKTTGHIQVTVQGHGHYHAASIPAAHPGLGAQINQQVNYARSLAA</sequence>
<name>A0ABU2MGS1_9ACTN</name>
<keyword evidence="2" id="KW-0472">Membrane</keyword>
<accession>A0ABU2MGS1</accession>
<evidence type="ECO:0000313" key="4">
    <source>
        <dbReference type="Proteomes" id="UP001183390"/>
    </source>
</evidence>
<feature type="compositionally biased region" description="Pro residues" evidence="1">
    <location>
        <begin position="1"/>
        <end position="10"/>
    </location>
</feature>
<feature type="region of interest" description="Disordered" evidence="1">
    <location>
        <begin position="1"/>
        <end position="56"/>
    </location>
</feature>
<feature type="transmembrane region" description="Helical" evidence="2">
    <location>
        <begin position="99"/>
        <end position="123"/>
    </location>
</feature>
<organism evidence="3 4">
    <name type="scientific">Nocardiopsis lambiniae</name>
    <dbReference type="NCBI Taxonomy" id="3075539"/>
    <lineage>
        <taxon>Bacteria</taxon>
        <taxon>Bacillati</taxon>
        <taxon>Actinomycetota</taxon>
        <taxon>Actinomycetes</taxon>
        <taxon>Streptosporangiales</taxon>
        <taxon>Nocardiopsidaceae</taxon>
        <taxon>Nocardiopsis</taxon>
    </lineage>
</organism>
<gene>
    <name evidence="3" type="ORF">RM479_25530</name>
</gene>
<keyword evidence="4" id="KW-1185">Reference proteome</keyword>
<evidence type="ECO:0000256" key="1">
    <source>
        <dbReference type="SAM" id="MobiDB-lite"/>
    </source>
</evidence>
<dbReference type="RefSeq" id="WP_311514250.1">
    <property type="nucleotide sequence ID" value="NZ_JAVREP010000028.1"/>
</dbReference>
<evidence type="ECO:0000256" key="2">
    <source>
        <dbReference type="SAM" id="Phobius"/>
    </source>
</evidence>
<proteinExistence type="predicted"/>
<dbReference type="Proteomes" id="UP001183390">
    <property type="component" value="Unassembled WGS sequence"/>
</dbReference>
<feature type="compositionally biased region" description="Polar residues" evidence="1">
    <location>
        <begin position="15"/>
        <end position="24"/>
    </location>
</feature>
<keyword evidence="2" id="KW-0812">Transmembrane</keyword>
<reference evidence="4" key="1">
    <citation type="submission" date="2023-07" db="EMBL/GenBank/DDBJ databases">
        <title>30 novel species of actinomycetes from the DSMZ collection.</title>
        <authorList>
            <person name="Nouioui I."/>
        </authorList>
    </citation>
    <scope>NUCLEOTIDE SEQUENCE [LARGE SCALE GENOMIC DNA]</scope>
    <source>
        <strain evidence="4">DSM 44743</strain>
    </source>
</reference>
<keyword evidence="2" id="KW-1133">Transmembrane helix</keyword>
<dbReference type="EMBL" id="JAVREP010000028">
    <property type="protein sequence ID" value="MDT0331783.1"/>
    <property type="molecule type" value="Genomic_DNA"/>
</dbReference>